<proteinExistence type="predicted"/>
<dbReference type="RefSeq" id="WP_012648822.1">
    <property type="nucleotide sequence ID" value="NC_011979.1"/>
</dbReference>
<reference evidence="1 2" key="1">
    <citation type="submission" date="2009-01" db="EMBL/GenBank/DDBJ databases">
        <title>Complete sequence of Geobacter sp. FRC-32.</title>
        <authorList>
            <consortium name="US DOE Joint Genome Institute"/>
            <person name="Lucas S."/>
            <person name="Copeland A."/>
            <person name="Lapidus A."/>
            <person name="Glavina del Rio T."/>
            <person name="Dalin E."/>
            <person name="Tice H."/>
            <person name="Bruce D."/>
            <person name="Goodwin L."/>
            <person name="Pitluck S."/>
            <person name="Saunders E."/>
            <person name="Brettin T."/>
            <person name="Detter J.C."/>
            <person name="Han C."/>
            <person name="Larimer F."/>
            <person name="Land M."/>
            <person name="Hauser L."/>
            <person name="Kyrpides N."/>
            <person name="Ovchinnikova G."/>
            <person name="Kostka J."/>
            <person name="Richardson P."/>
        </authorList>
    </citation>
    <scope>NUCLEOTIDE SEQUENCE [LARGE SCALE GENOMIC DNA]</scope>
    <source>
        <strain evidence="2">DSM 22248 / JCM 15807 / FRC-32</strain>
    </source>
</reference>
<gene>
    <name evidence="1" type="ordered locus">Geob_3758</name>
</gene>
<sequence>MNSRPVSIGHILPIIVMAMALTGCNPVRDYEAAKLLVDIAAGAKEAPSGDAAEPRRLARNFQVKGVRYHADLYLAGQKPLAAMLLLPGAAEKGKDDPRLQALAMSMARARFAVLVPDLQGFRSLQIGSRDTEDVTRCFYWLATQQDLAPNGRAGLCGISYACGPAVLAALDPLIAQRVRFIMTIGGYYDLVRVLTFFTTGYFQKEGTWQYREPNHYGKWVFVLSNIRRLSLATDRQLFARMAARKLDDPGAAVGDLADGLSPEGRNFFNFIENRDRTRVTALIGRLPLSIRQEITRLNIAGYDMGRLKAQMIILHGYDDDIIPYTESVALAENISRGQGSLYLVQGLMHVNLKPRISDTIKLWRALSRLLRVSRQ</sequence>
<dbReference type="AlphaFoldDB" id="B9M7J0"/>
<keyword evidence="2" id="KW-1185">Reference proteome</keyword>
<dbReference type="Proteomes" id="UP000007721">
    <property type="component" value="Chromosome"/>
</dbReference>
<evidence type="ECO:0008006" key="3">
    <source>
        <dbReference type="Google" id="ProtNLM"/>
    </source>
</evidence>
<dbReference type="HOGENOM" id="CLU_747548_0_0_7"/>
<dbReference type="OrthoDB" id="111567at2"/>
<dbReference type="SUPFAM" id="SSF53474">
    <property type="entry name" value="alpha/beta-Hydrolases"/>
    <property type="match status" value="1"/>
</dbReference>
<evidence type="ECO:0000313" key="2">
    <source>
        <dbReference type="Proteomes" id="UP000007721"/>
    </source>
</evidence>
<accession>B9M7J0</accession>
<dbReference type="Gene3D" id="3.40.50.1820">
    <property type="entry name" value="alpha/beta hydrolase"/>
    <property type="match status" value="1"/>
</dbReference>
<dbReference type="STRING" id="316067.Geob_3758"/>
<evidence type="ECO:0000313" key="1">
    <source>
        <dbReference type="EMBL" id="ACM22096.1"/>
    </source>
</evidence>
<protein>
    <recommendedName>
        <fullName evidence="3">Alpha/beta hydrolase</fullName>
    </recommendedName>
</protein>
<organism evidence="1 2">
    <name type="scientific">Geotalea daltonii (strain DSM 22248 / JCM 15807 / FRC-32)</name>
    <name type="common">Geobacter daltonii</name>
    <dbReference type="NCBI Taxonomy" id="316067"/>
    <lineage>
        <taxon>Bacteria</taxon>
        <taxon>Pseudomonadati</taxon>
        <taxon>Thermodesulfobacteriota</taxon>
        <taxon>Desulfuromonadia</taxon>
        <taxon>Geobacterales</taxon>
        <taxon>Geobacteraceae</taxon>
        <taxon>Geotalea</taxon>
    </lineage>
</organism>
<dbReference type="KEGG" id="geo:Geob_3758"/>
<name>B9M7J0_GEODF</name>
<dbReference type="PROSITE" id="PS51257">
    <property type="entry name" value="PROKAR_LIPOPROTEIN"/>
    <property type="match status" value="1"/>
</dbReference>
<dbReference type="InterPro" id="IPR029058">
    <property type="entry name" value="AB_hydrolase_fold"/>
</dbReference>
<dbReference type="EMBL" id="CP001390">
    <property type="protein sequence ID" value="ACM22096.1"/>
    <property type="molecule type" value="Genomic_DNA"/>
</dbReference>
<dbReference type="eggNOG" id="COG0412">
    <property type="taxonomic scope" value="Bacteria"/>
</dbReference>